<dbReference type="PROSITE" id="PS50111">
    <property type="entry name" value="CHEMOTAXIS_TRANSDUC_2"/>
    <property type="match status" value="1"/>
</dbReference>
<dbReference type="AlphaFoldDB" id="A0A933NUX1"/>
<dbReference type="InterPro" id="IPR004090">
    <property type="entry name" value="Chemotax_Me-accpt_rcpt"/>
</dbReference>
<dbReference type="Pfam" id="PF00015">
    <property type="entry name" value="MCPsignal"/>
    <property type="match status" value="1"/>
</dbReference>
<evidence type="ECO:0000313" key="5">
    <source>
        <dbReference type="EMBL" id="MBI4920254.1"/>
    </source>
</evidence>
<accession>A0A933NUX1</accession>
<evidence type="ECO:0000259" key="4">
    <source>
        <dbReference type="PROSITE" id="PS50111"/>
    </source>
</evidence>
<dbReference type="InterPro" id="IPR051310">
    <property type="entry name" value="MCP_chemotaxis"/>
</dbReference>
<name>A0A933NUX1_9HYPH</name>
<dbReference type="GO" id="GO:0004888">
    <property type="term" value="F:transmembrane signaling receptor activity"/>
    <property type="evidence" value="ECO:0007669"/>
    <property type="project" value="InterPro"/>
</dbReference>
<dbReference type="GO" id="GO:0007165">
    <property type="term" value="P:signal transduction"/>
    <property type="evidence" value="ECO:0007669"/>
    <property type="project" value="UniProtKB-KW"/>
</dbReference>
<evidence type="ECO:0000256" key="1">
    <source>
        <dbReference type="ARBA" id="ARBA00022500"/>
    </source>
</evidence>
<dbReference type="PANTHER" id="PTHR43531:SF11">
    <property type="entry name" value="METHYL-ACCEPTING CHEMOTAXIS PROTEIN 3"/>
    <property type="match status" value="1"/>
</dbReference>
<dbReference type="EMBL" id="JACRAF010000004">
    <property type="protein sequence ID" value="MBI4920254.1"/>
    <property type="molecule type" value="Genomic_DNA"/>
</dbReference>
<organism evidence="5 6">
    <name type="scientific">Devosia nanyangense</name>
    <dbReference type="NCBI Taxonomy" id="1228055"/>
    <lineage>
        <taxon>Bacteria</taxon>
        <taxon>Pseudomonadati</taxon>
        <taxon>Pseudomonadota</taxon>
        <taxon>Alphaproteobacteria</taxon>
        <taxon>Hyphomicrobiales</taxon>
        <taxon>Devosiaceae</taxon>
        <taxon>Devosia</taxon>
    </lineage>
</organism>
<evidence type="ECO:0000256" key="3">
    <source>
        <dbReference type="PROSITE-ProRule" id="PRU00284"/>
    </source>
</evidence>
<dbReference type="PRINTS" id="PR00260">
    <property type="entry name" value="CHEMTRNSDUCR"/>
</dbReference>
<keyword evidence="3" id="KW-0807">Transducer</keyword>
<dbReference type="Gene3D" id="3.30.450.20">
    <property type="entry name" value="PAS domain"/>
    <property type="match status" value="1"/>
</dbReference>
<sequence length="350" mass="38398">MEPVNVTSPVDSPAPEGVREVIEQINDDLQHFGAANRQVVIQTKLLALNAVIEAARAGDAGRSFAVVAHEVQRLAEQAAQTAETFQTRVEHRIGTSHALVGTLEGARLIDLAESLVQLIVRNLYERTADVRWWATDASLWRALEDPNSANIALATERLGLIHRYYSVYSDLVLVDARGKALTTANANYRPKVRTIDYFTAVWFQNAIATRSGDDYVADEVRRSRSQEDRQVLIYGTAVRSGGATHGRTVGALGVYFDWELQGASIVADEIALAPGEKARTDIMLLDGKRRIIASTEPSSLFSVFGLEDRGQQRGSYVDRSGALVAFAKTHGYQEYDGQGWVGVVVQRPAC</sequence>
<reference evidence="5" key="1">
    <citation type="submission" date="2020-07" db="EMBL/GenBank/DDBJ databases">
        <title>Huge and variable diversity of episymbiotic CPR bacteria and DPANN archaea in groundwater ecosystems.</title>
        <authorList>
            <person name="He C.Y."/>
            <person name="Keren R."/>
            <person name="Whittaker M."/>
            <person name="Farag I.F."/>
            <person name="Doudna J."/>
            <person name="Cate J.H.D."/>
            <person name="Banfield J.F."/>
        </authorList>
    </citation>
    <scope>NUCLEOTIDE SEQUENCE</scope>
    <source>
        <strain evidence="5">NC_groundwater_1586_Pr3_B-0.1um_66_15</strain>
    </source>
</reference>
<dbReference type="PANTHER" id="PTHR43531">
    <property type="entry name" value="PROTEIN ICFG"/>
    <property type="match status" value="1"/>
</dbReference>
<dbReference type="InterPro" id="IPR004089">
    <property type="entry name" value="MCPsignal_dom"/>
</dbReference>
<dbReference type="GO" id="GO:0005886">
    <property type="term" value="C:plasma membrane"/>
    <property type="evidence" value="ECO:0007669"/>
    <property type="project" value="TreeGrafter"/>
</dbReference>
<keyword evidence="1" id="KW-0145">Chemotaxis</keyword>
<dbReference type="SUPFAM" id="SSF58104">
    <property type="entry name" value="Methyl-accepting chemotaxis protein (MCP) signaling domain"/>
    <property type="match status" value="1"/>
</dbReference>
<protein>
    <recommendedName>
        <fullName evidence="4">Methyl-accepting transducer domain-containing protein</fullName>
    </recommendedName>
</protein>
<proteinExistence type="inferred from homology"/>
<comment type="similarity">
    <text evidence="2">Belongs to the methyl-accepting chemotaxis (MCP) protein family.</text>
</comment>
<gene>
    <name evidence="5" type="ORF">HY834_00760</name>
</gene>
<comment type="caution">
    <text evidence="5">The sequence shown here is derived from an EMBL/GenBank/DDBJ whole genome shotgun (WGS) entry which is preliminary data.</text>
</comment>
<evidence type="ECO:0000256" key="2">
    <source>
        <dbReference type="ARBA" id="ARBA00029447"/>
    </source>
</evidence>
<feature type="domain" description="Methyl-accepting transducer" evidence="4">
    <location>
        <begin position="38"/>
        <end position="90"/>
    </location>
</feature>
<evidence type="ECO:0000313" key="6">
    <source>
        <dbReference type="Proteomes" id="UP000782610"/>
    </source>
</evidence>
<dbReference type="Proteomes" id="UP000782610">
    <property type="component" value="Unassembled WGS sequence"/>
</dbReference>
<dbReference type="Gene3D" id="1.10.287.950">
    <property type="entry name" value="Methyl-accepting chemotaxis protein"/>
    <property type="match status" value="1"/>
</dbReference>
<dbReference type="GO" id="GO:0006935">
    <property type="term" value="P:chemotaxis"/>
    <property type="evidence" value="ECO:0007669"/>
    <property type="project" value="UniProtKB-KW"/>
</dbReference>